<evidence type="ECO:0000313" key="3">
    <source>
        <dbReference type="Proteomes" id="UP000228945"/>
    </source>
</evidence>
<dbReference type="InterPro" id="IPR000873">
    <property type="entry name" value="AMP-dep_synth/lig_dom"/>
</dbReference>
<dbReference type="RefSeq" id="WP_099621010.1">
    <property type="nucleotide sequence ID" value="NZ_CP024201.1"/>
</dbReference>
<keyword evidence="3" id="KW-1185">Reference proteome</keyword>
<organism evidence="2 3">
    <name type="scientific">Caulobacter mirabilis</name>
    <dbReference type="NCBI Taxonomy" id="69666"/>
    <lineage>
        <taxon>Bacteria</taxon>
        <taxon>Pseudomonadati</taxon>
        <taxon>Pseudomonadota</taxon>
        <taxon>Alphaproteobacteria</taxon>
        <taxon>Caulobacterales</taxon>
        <taxon>Caulobacteraceae</taxon>
        <taxon>Caulobacter</taxon>
    </lineage>
</organism>
<dbReference type="OrthoDB" id="9803968at2"/>
<name>A0A2D2AUW3_9CAUL</name>
<dbReference type="PROSITE" id="PS00455">
    <property type="entry name" value="AMP_BINDING"/>
    <property type="match status" value="1"/>
</dbReference>
<dbReference type="Pfam" id="PF00501">
    <property type="entry name" value="AMP-binding"/>
    <property type="match status" value="1"/>
</dbReference>
<evidence type="ECO:0000313" key="2">
    <source>
        <dbReference type="EMBL" id="ATQ41753.1"/>
    </source>
</evidence>
<dbReference type="InterPro" id="IPR042099">
    <property type="entry name" value="ANL_N_sf"/>
</dbReference>
<dbReference type="SUPFAM" id="SSF56801">
    <property type="entry name" value="Acetyl-CoA synthetase-like"/>
    <property type="match status" value="1"/>
</dbReference>
<dbReference type="InterPro" id="IPR020845">
    <property type="entry name" value="AMP-binding_CS"/>
</dbReference>
<dbReference type="PANTHER" id="PTHR24096:SF420">
    <property type="entry name" value="LONG-CHAIN-FATTY-ACID--COA LIGASE-RELATED"/>
    <property type="match status" value="1"/>
</dbReference>
<accession>A0A2D2AUW3</accession>
<sequence>MDGNTSLSTAPFRDARYAPRRLDVTRRDDGALVLANPTPYGEQFLTTLEALARWSVEAPDRVWLAERAGEGWRTVTYAQAAEQVAALAGALKGLGLKRGDTLLILARNGVDHALIAYAAMSQAVAVSPVSPQYGLAGADLSRLAYACGVLKPDVVYADDAAAFSGALAADFLKGLPIIASANAGEGHIRFEDMLASPPAASVAQPDDTAKLLLTSGSTGRPKAVIGLHRNISLNAAQIAACFDDPEPPVVVNAAPWSHSLGANAILHMVLHRGGTLYIDAGQPTPARFAETVRNLHEVAPTYHNMVPAGWALFVTELEKDEALARTFFSRVRVLQYGGASMAQSILDRVQAVAVRAVGERITFATGYGSTETGPTACNIHWLNARSGMIGLPVPGTAVKLVPAGEKFEIRVKGPQVSPGYLGEPELSAQAFDEEGFYRLGDAARAIDPADPEAGLMFDGRLVENFKLASGTFVAAGALRVAAVSAVGGAVSDAVVCGEGQEGVGLMLFLDPSNCARLGGEDAVRAAIREGLERMNTAAKGGGGKVWRALILDGAPDAASGELTDKGYINQAMARDRRPAELARLFADAPDDGVMTF</sequence>
<gene>
    <name evidence="2" type="ORF">CSW64_04675</name>
</gene>
<dbReference type="Gene3D" id="3.40.50.12780">
    <property type="entry name" value="N-terminal domain of ligase-like"/>
    <property type="match status" value="1"/>
</dbReference>
<protein>
    <submittedName>
        <fullName evidence="2">Feruloyl-CoA synthase</fullName>
    </submittedName>
</protein>
<dbReference type="AlphaFoldDB" id="A0A2D2AUW3"/>
<dbReference type="Proteomes" id="UP000228945">
    <property type="component" value="Chromosome"/>
</dbReference>
<reference evidence="2 3" key="1">
    <citation type="submission" date="2017-10" db="EMBL/GenBank/DDBJ databases">
        <title>Genome sequence of Caulobacter mirabilis FWC38.</title>
        <authorList>
            <person name="Fiebig A."/>
            <person name="Crosson S."/>
        </authorList>
    </citation>
    <scope>NUCLEOTIDE SEQUENCE [LARGE SCALE GENOMIC DNA]</scope>
    <source>
        <strain evidence="2 3">FWC 38</strain>
    </source>
</reference>
<feature type="domain" description="AMP-dependent synthetase/ligase" evidence="1">
    <location>
        <begin position="53"/>
        <end position="421"/>
    </location>
</feature>
<dbReference type="GO" id="GO:0016405">
    <property type="term" value="F:CoA-ligase activity"/>
    <property type="evidence" value="ECO:0007669"/>
    <property type="project" value="TreeGrafter"/>
</dbReference>
<proteinExistence type="predicted"/>
<dbReference type="EMBL" id="CP024201">
    <property type="protein sequence ID" value="ATQ41753.1"/>
    <property type="molecule type" value="Genomic_DNA"/>
</dbReference>
<dbReference type="KEGG" id="cmb:CSW64_04675"/>
<evidence type="ECO:0000259" key="1">
    <source>
        <dbReference type="Pfam" id="PF00501"/>
    </source>
</evidence>
<dbReference type="PANTHER" id="PTHR24096">
    <property type="entry name" value="LONG-CHAIN-FATTY-ACID--COA LIGASE"/>
    <property type="match status" value="1"/>
</dbReference>